<sequence length="175" mass="19611">MFKKKSAYVLPVVVLLFLSLITTASTVGTRVDAQDSGKTQQQTVYIHTIQSENGKLSMAADEINWYQGADADRIFAERDPEGAAEIGGAPDSYYIVNDFNTLTTYPIADNATVTMQIYDHTGNIEDLDIQWNEAITLQQFIDQFNKSDIFDLSQFPYHLTIQDGVITSIVQQYIP</sequence>
<dbReference type="Proteomes" id="UP000054709">
    <property type="component" value="Unassembled WGS sequence"/>
</dbReference>
<accession>A0A0W1ATB3</accession>
<reference evidence="2 3" key="1">
    <citation type="journal article" date="2015" name="Int. Biodeterior. Biodegradation">
        <title>Physiological and genetic screening methods for the isolation of methyl tert-butyl ether-degrading bacteria for bioremediation purposes.</title>
        <authorList>
            <person name="Guisado I.M."/>
            <person name="Purswani J."/>
            <person name="Gonzalez Lopez J."/>
            <person name="Pozo C."/>
        </authorList>
    </citation>
    <scope>NUCLEOTIDE SEQUENCE [LARGE SCALE GENOMIC DNA]</scope>
    <source>
        <strain evidence="2 3">SH7</strain>
    </source>
</reference>
<keyword evidence="3" id="KW-1185">Reference proteome</keyword>
<organism evidence="2 3">
    <name type="scientific">Paenibacillus etheri</name>
    <dbReference type="NCBI Taxonomy" id="1306852"/>
    <lineage>
        <taxon>Bacteria</taxon>
        <taxon>Bacillati</taxon>
        <taxon>Bacillota</taxon>
        <taxon>Bacilli</taxon>
        <taxon>Bacillales</taxon>
        <taxon>Paenibacillaceae</taxon>
        <taxon>Paenibacillus</taxon>
    </lineage>
</organism>
<keyword evidence="1" id="KW-0732">Signal</keyword>
<dbReference type="EMBL" id="LCZJ02000033">
    <property type="protein sequence ID" value="KTD84604.1"/>
    <property type="molecule type" value="Genomic_DNA"/>
</dbReference>
<gene>
    <name evidence="2" type="ORF">UQ64_23370</name>
</gene>
<protein>
    <submittedName>
        <fullName evidence="2">Uncharacterized protein</fullName>
    </submittedName>
</protein>
<feature type="signal peptide" evidence="1">
    <location>
        <begin position="1"/>
        <end position="24"/>
    </location>
</feature>
<evidence type="ECO:0000256" key="1">
    <source>
        <dbReference type="SAM" id="SignalP"/>
    </source>
</evidence>
<comment type="caution">
    <text evidence="2">The sequence shown here is derived from an EMBL/GenBank/DDBJ whole genome shotgun (WGS) entry which is preliminary data.</text>
</comment>
<dbReference type="RefSeq" id="WP_060625317.1">
    <property type="nucleotide sequence ID" value="NZ_LCZJ02000033.1"/>
</dbReference>
<proteinExistence type="predicted"/>
<name>A0A0W1ATB3_9BACL</name>
<dbReference type="AlphaFoldDB" id="A0A0W1ATB3"/>
<evidence type="ECO:0000313" key="2">
    <source>
        <dbReference type="EMBL" id="KTD84604.1"/>
    </source>
</evidence>
<evidence type="ECO:0000313" key="3">
    <source>
        <dbReference type="Proteomes" id="UP000054709"/>
    </source>
</evidence>
<dbReference type="OrthoDB" id="2678247at2"/>
<feature type="chain" id="PRO_5039485955" evidence="1">
    <location>
        <begin position="25"/>
        <end position="175"/>
    </location>
</feature>